<reference evidence="2" key="1">
    <citation type="submission" date="2020-06" db="EMBL/GenBank/DDBJ databases">
        <authorList>
            <person name="Li T."/>
            <person name="Hu X."/>
            <person name="Zhang T."/>
            <person name="Song X."/>
            <person name="Zhang H."/>
            <person name="Dai N."/>
            <person name="Sheng W."/>
            <person name="Hou X."/>
            <person name="Wei L."/>
        </authorList>
    </citation>
    <scope>NUCLEOTIDE SEQUENCE</scope>
    <source>
        <strain evidence="2">KEN1</strain>
        <tissue evidence="2">Leaf</tissue>
    </source>
</reference>
<feature type="region of interest" description="Disordered" evidence="1">
    <location>
        <begin position="1"/>
        <end position="27"/>
    </location>
</feature>
<reference evidence="2" key="2">
    <citation type="journal article" date="2024" name="Plant">
        <title>Genomic evolution and insights into agronomic trait innovations of Sesamum species.</title>
        <authorList>
            <person name="Miao H."/>
            <person name="Wang L."/>
            <person name="Qu L."/>
            <person name="Liu H."/>
            <person name="Sun Y."/>
            <person name="Le M."/>
            <person name="Wang Q."/>
            <person name="Wei S."/>
            <person name="Zheng Y."/>
            <person name="Lin W."/>
            <person name="Duan Y."/>
            <person name="Cao H."/>
            <person name="Xiong S."/>
            <person name="Wang X."/>
            <person name="Wei L."/>
            <person name="Li C."/>
            <person name="Ma Q."/>
            <person name="Ju M."/>
            <person name="Zhao R."/>
            <person name="Li G."/>
            <person name="Mu C."/>
            <person name="Tian Q."/>
            <person name="Mei H."/>
            <person name="Zhang T."/>
            <person name="Gao T."/>
            <person name="Zhang H."/>
        </authorList>
    </citation>
    <scope>NUCLEOTIDE SEQUENCE</scope>
    <source>
        <strain evidence="2">KEN1</strain>
    </source>
</reference>
<gene>
    <name evidence="2" type="ORF">Slati_3487200</name>
</gene>
<dbReference type="EMBL" id="JACGWN010000012">
    <property type="protein sequence ID" value="KAL0416553.1"/>
    <property type="molecule type" value="Genomic_DNA"/>
</dbReference>
<protein>
    <submittedName>
        <fullName evidence="2">Uncharacterized protein</fullName>
    </submittedName>
</protein>
<comment type="caution">
    <text evidence="2">The sequence shown here is derived from an EMBL/GenBank/DDBJ whole genome shotgun (WGS) entry which is preliminary data.</text>
</comment>
<accession>A0AAW2UIW9</accession>
<evidence type="ECO:0000256" key="1">
    <source>
        <dbReference type="SAM" id="MobiDB-lite"/>
    </source>
</evidence>
<proteinExistence type="predicted"/>
<dbReference type="AlphaFoldDB" id="A0AAW2UIW9"/>
<feature type="compositionally biased region" description="Acidic residues" evidence="1">
    <location>
        <begin position="1"/>
        <end position="12"/>
    </location>
</feature>
<sequence length="61" mass="6852">MADDENAVDDGDPAVGGVENGMHWPRSAGEADFDDRIHREFNFSEFLTLSNRLLMKEMTPP</sequence>
<name>A0AAW2UIW9_9LAMI</name>
<evidence type="ECO:0000313" key="2">
    <source>
        <dbReference type="EMBL" id="KAL0416553.1"/>
    </source>
</evidence>
<organism evidence="2">
    <name type="scientific">Sesamum latifolium</name>
    <dbReference type="NCBI Taxonomy" id="2727402"/>
    <lineage>
        <taxon>Eukaryota</taxon>
        <taxon>Viridiplantae</taxon>
        <taxon>Streptophyta</taxon>
        <taxon>Embryophyta</taxon>
        <taxon>Tracheophyta</taxon>
        <taxon>Spermatophyta</taxon>
        <taxon>Magnoliopsida</taxon>
        <taxon>eudicotyledons</taxon>
        <taxon>Gunneridae</taxon>
        <taxon>Pentapetalae</taxon>
        <taxon>asterids</taxon>
        <taxon>lamiids</taxon>
        <taxon>Lamiales</taxon>
        <taxon>Pedaliaceae</taxon>
        <taxon>Sesamum</taxon>
    </lineage>
</organism>